<reference evidence="1" key="2">
    <citation type="journal article" date="2021" name="PeerJ">
        <title>Extensive microbial diversity within the chicken gut microbiome revealed by metagenomics and culture.</title>
        <authorList>
            <person name="Gilroy R."/>
            <person name="Ravi A."/>
            <person name="Getino M."/>
            <person name="Pursley I."/>
            <person name="Horton D.L."/>
            <person name="Alikhan N.F."/>
            <person name="Baker D."/>
            <person name="Gharbi K."/>
            <person name="Hall N."/>
            <person name="Watson M."/>
            <person name="Adriaenssens E.M."/>
            <person name="Foster-Nyarko E."/>
            <person name="Jarju S."/>
            <person name="Secka A."/>
            <person name="Antonio M."/>
            <person name="Oren A."/>
            <person name="Chaudhuri R.R."/>
            <person name="La Ragione R."/>
            <person name="Hildebrand F."/>
            <person name="Pallen M.J."/>
        </authorList>
    </citation>
    <scope>NUCLEOTIDE SEQUENCE</scope>
    <source>
        <strain evidence="1">CHK195-11698</strain>
    </source>
</reference>
<evidence type="ECO:0000313" key="1">
    <source>
        <dbReference type="EMBL" id="HIU13327.1"/>
    </source>
</evidence>
<organism evidence="1 2">
    <name type="scientific">Candidatus Fimiplasma intestinipullorum</name>
    <dbReference type="NCBI Taxonomy" id="2840825"/>
    <lineage>
        <taxon>Bacteria</taxon>
        <taxon>Bacillati</taxon>
        <taxon>Bacillota</taxon>
        <taxon>Clostridia</taxon>
        <taxon>Eubacteriales</taxon>
        <taxon>Candidatus Fimiplasma</taxon>
    </lineage>
</organism>
<gene>
    <name evidence="1" type="ORF">IAD15_04585</name>
</gene>
<accession>A0A9D1HP45</accession>
<protein>
    <submittedName>
        <fullName evidence="1">TnpV protein</fullName>
    </submittedName>
</protein>
<name>A0A9D1HP45_9FIRM</name>
<dbReference type="Proteomes" id="UP000824175">
    <property type="component" value="Unassembled WGS sequence"/>
</dbReference>
<dbReference type="Pfam" id="PF14198">
    <property type="entry name" value="TnpV"/>
    <property type="match status" value="1"/>
</dbReference>
<comment type="caution">
    <text evidence="1">The sequence shown here is derived from an EMBL/GenBank/DDBJ whole genome shotgun (WGS) entry which is preliminary data.</text>
</comment>
<evidence type="ECO:0000313" key="2">
    <source>
        <dbReference type="Proteomes" id="UP000824175"/>
    </source>
</evidence>
<dbReference type="AlphaFoldDB" id="A0A9D1HP45"/>
<dbReference type="EMBL" id="DVMJ01000039">
    <property type="protein sequence ID" value="HIU13327.1"/>
    <property type="molecule type" value="Genomic_DNA"/>
</dbReference>
<reference evidence="1" key="1">
    <citation type="submission" date="2020-10" db="EMBL/GenBank/DDBJ databases">
        <authorList>
            <person name="Gilroy R."/>
        </authorList>
    </citation>
    <scope>NUCLEOTIDE SEQUENCE</scope>
    <source>
        <strain evidence="1">CHK195-11698</strain>
    </source>
</reference>
<sequence length="60" mass="7022">MAEIYIVCFNRLETIEAKMMCQKEVTETLKAANQMEWARRRNSLQSQTGKIVLQELMSVK</sequence>
<dbReference type="InterPro" id="IPR026989">
    <property type="entry name" value="TnpV"/>
</dbReference>
<proteinExistence type="predicted"/>